<accession>A0AAD8IEM0</accession>
<proteinExistence type="inferred from homology"/>
<dbReference type="PANTHER" id="PTHR33155:SF9">
    <property type="entry name" value="FANTASTIC FOUR-LIKE PROTEIN (DUF3049)"/>
    <property type="match status" value="1"/>
</dbReference>
<sequence length="238" mass="27337">MAACESLQHIHKPPLPLKNHQKSLEVSVCFGDDSSSSLSPLSSPSFSPSSFSSSPFSSSSSCSPFPINFDHPKVPRHFDHRRGRRRFFMSSESLSICTENLGLESCEDVEISAINNNNNDYERRVFSRRHIKRYKSNEFLFDSKHTFNAYLSNGEPRISRITGEEMPPPISSIARNGKPWVSFKSFRNNGRFVLREVRVPIQELVHSRREDGRLKLQYIQSDEETMDEETMDEETVDE</sequence>
<evidence type="ECO:0000259" key="2">
    <source>
        <dbReference type="Pfam" id="PF11250"/>
    </source>
</evidence>
<keyword evidence="4" id="KW-1185">Reference proteome</keyword>
<evidence type="ECO:0000256" key="1">
    <source>
        <dbReference type="ARBA" id="ARBA00008690"/>
    </source>
</evidence>
<protein>
    <recommendedName>
        <fullName evidence="2">FAF domain-containing protein</fullName>
    </recommendedName>
</protein>
<comment type="caution">
    <text evidence="3">The sequence shown here is derived from an EMBL/GenBank/DDBJ whole genome shotgun (WGS) entry which is preliminary data.</text>
</comment>
<dbReference type="EMBL" id="JAUIZM010000005">
    <property type="protein sequence ID" value="KAK1382993.1"/>
    <property type="molecule type" value="Genomic_DNA"/>
</dbReference>
<dbReference type="InterPro" id="IPR021410">
    <property type="entry name" value="FAF"/>
</dbReference>
<reference evidence="3" key="2">
    <citation type="submission" date="2023-05" db="EMBL/GenBank/DDBJ databases">
        <authorList>
            <person name="Schelkunov M.I."/>
        </authorList>
    </citation>
    <scope>NUCLEOTIDE SEQUENCE</scope>
    <source>
        <strain evidence="3">Hsosn_3</strain>
        <tissue evidence="3">Leaf</tissue>
    </source>
</reference>
<organism evidence="3 4">
    <name type="scientific">Heracleum sosnowskyi</name>
    <dbReference type="NCBI Taxonomy" id="360622"/>
    <lineage>
        <taxon>Eukaryota</taxon>
        <taxon>Viridiplantae</taxon>
        <taxon>Streptophyta</taxon>
        <taxon>Embryophyta</taxon>
        <taxon>Tracheophyta</taxon>
        <taxon>Spermatophyta</taxon>
        <taxon>Magnoliopsida</taxon>
        <taxon>eudicotyledons</taxon>
        <taxon>Gunneridae</taxon>
        <taxon>Pentapetalae</taxon>
        <taxon>asterids</taxon>
        <taxon>campanulids</taxon>
        <taxon>Apiales</taxon>
        <taxon>Apiaceae</taxon>
        <taxon>Apioideae</taxon>
        <taxon>apioid superclade</taxon>
        <taxon>Tordylieae</taxon>
        <taxon>Tordyliinae</taxon>
        <taxon>Heracleum</taxon>
    </lineage>
</organism>
<comment type="similarity">
    <text evidence="1">Belongs to the fantastic four family.</text>
</comment>
<dbReference type="Proteomes" id="UP001237642">
    <property type="component" value="Unassembled WGS sequence"/>
</dbReference>
<feature type="domain" description="FAF" evidence="2">
    <location>
        <begin position="167"/>
        <end position="217"/>
    </location>
</feature>
<name>A0AAD8IEM0_9APIA</name>
<dbReference type="AlphaFoldDB" id="A0AAD8IEM0"/>
<reference evidence="3" key="1">
    <citation type="submission" date="2023-02" db="EMBL/GenBank/DDBJ databases">
        <title>Genome of toxic invasive species Heracleum sosnowskyi carries increased number of genes despite the absence of recent whole-genome duplications.</title>
        <authorList>
            <person name="Schelkunov M."/>
            <person name="Shtratnikova V."/>
            <person name="Makarenko M."/>
            <person name="Klepikova A."/>
            <person name="Omelchenko D."/>
            <person name="Novikova G."/>
            <person name="Obukhova E."/>
            <person name="Bogdanov V."/>
            <person name="Penin A."/>
            <person name="Logacheva M."/>
        </authorList>
    </citation>
    <scope>NUCLEOTIDE SEQUENCE</scope>
    <source>
        <strain evidence="3">Hsosn_3</strain>
        <tissue evidence="3">Leaf</tissue>
    </source>
</reference>
<dbReference type="Pfam" id="PF11250">
    <property type="entry name" value="FAF"/>
    <property type="match status" value="1"/>
</dbReference>
<dbReference type="InterPro" id="IPR046431">
    <property type="entry name" value="FAF_dom"/>
</dbReference>
<dbReference type="PANTHER" id="PTHR33155">
    <property type="entry name" value="FANTASTIC FOUR-LIKE PROTEIN (DUF3049)"/>
    <property type="match status" value="1"/>
</dbReference>
<gene>
    <name evidence="3" type="ORF">POM88_020728</name>
</gene>
<evidence type="ECO:0000313" key="3">
    <source>
        <dbReference type="EMBL" id="KAK1382993.1"/>
    </source>
</evidence>
<evidence type="ECO:0000313" key="4">
    <source>
        <dbReference type="Proteomes" id="UP001237642"/>
    </source>
</evidence>